<dbReference type="Gene3D" id="1.20.120.1760">
    <property type="match status" value="1"/>
</dbReference>
<evidence type="ECO:0000256" key="11">
    <source>
        <dbReference type="ARBA" id="ARBA00023098"/>
    </source>
</evidence>
<organism evidence="19 20">
    <name type="scientific">Blautia ammoniilytica</name>
    <dbReference type="NCBI Taxonomy" id="2981782"/>
    <lineage>
        <taxon>Bacteria</taxon>
        <taxon>Bacillati</taxon>
        <taxon>Bacillota</taxon>
        <taxon>Clostridia</taxon>
        <taxon>Lachnospirales</taxon>
        <taxon>Lachnospiraceae</taxon>
        <taxon>Blautia</taxon>
    </lineage>
</organism>
<proteinExistence type="inferred from homology"/>
<evidence type="ECO:0000256" key="14">
    <source>
        <dbReference type="ARBA" id="ARBA00023264"/>
    </source>
</evidence>
<dbReference type="Pfam" id="PF01066">
    <property type="entry name" value="CDP-OH_P_transf"/>
    <property type="match status" value="1"/>
</dbReference>
<feature type="transmembrane region" description="Helical" evidence="18">
    <location>
        <begin position="125"/>
        <end position="146"/>
    </location>
</feature>
<comment type="function">
    <text evidence="1">This protein catalyzes the committed step to the synthesis of the acidic phospholipids.</text>
</comment>
<keyword evidence="10 18" id="KW-1133">Transmembrane helix</keyword>
<reference evidence="19 20" key="1">
    <citation type="journal article" date="2021" name="ISME Commun">
        <title>Automated analysis of genomic sequences facilitates high-throughput and comprehensive description of bacteria.</title>
        <authorList>
            <person name="Hitch T.C.A."/>
        </authorList>
    </citation>
    <scope>NUCLEOTIDE SEQUENCE [LARGE SCALE GENOMIC DNA]</scope>
    <source>
        <strain evidence="19 20">Sanger_23</strain>
    </source>
</reference>
<dbReference type="InterPro" id="IPR000462">
    <property type="entry name" value="CDP-OH_P_trans"/>
</dbReference>
<evidence type="ECO:0000256" key="8">
    <source>
        <dbReference type="ARBA" id="ARBA00022679"/>
    </source>
</evidence>
<dbReference type="PANTHER" id="PTHR14269:SF62">
    <property type="entry name" value="CDP-DIACYLGLYCEROL--GLYCEROL-3-PHOSPHATE 3-PHOSPHATIDYLTRANSFERASE 1, CHLOROPLASTIC"/>
    <property type="match status" value="1"/>
</dbReference>
<evidence type="ECO:0000313" key="20">
    <source>
        <dbReference type="Proteomes" id="UP001652409"/>
    </source>
</evidence>
<keyword evidence="9 18" id="KW-0812">Transmembrane</keyword>
<evidence type="ECO:0000256" key="9">
    <source>
        <dbReference type="ARBA" id="ARBA00022692"/>
    </source>
</evidence>
<keyword evidence="7" id="KW-0444">Lipid biosynthesis</keyword>
<evidence type="ECO:0000256" key="18">
    <source>
        <dbReference type="SAM" id="Phobius"/>
    </source>
</evidence>
<evidence type="ECO:0000256" key="3">
    <source>
        <dbReference type="ARBA" id="ARBA00005042"/>
    </source>
</evidence>
<evidence type="ECO:0000256" key="12">
    <source>
        <dbReference type="ARBA" id="ARBA00023136"/>
    </source>
</evidence>
<evidence type="ECO:0000256" key="2">
    <source>
        <dbReference type="ARBA" id="ARBA00004141"/>
    </source>
</evidence>
<gene>
    <name evidence="19" type="ORF">OCV61_08930</name>
</gene>
<dbReference type="Proteomes" id="UP001652409">
    <property type="component" value="Unassembled WGS sequence"/>
</dbReference>
<accession>A0ABT2TTH9</accession>
<evidence type="ECO:0000313" key="19">
    <source>
        <dbReference type="EMBL" id="MCU6765535.1"/>
    </source>
</evidence>
<keyword evidence="11" id="KW-0443">Lipid metabolism</keyword>
<dbReference type="InterPro" id="IPR050324">
    <property type="entry name" value="CDP-alcohol_PTase-I"/>
</dbReference>
<dbReference type="EC" id="2.7.8.5" evidence="5"/>
<feature type="transmembrane region" description="Helical" evidence="18">
    <location>
        <begin position="12"/>
        <end position="32"/>
    </location>
</feature>
<comment type="subcellular location">
    <subcellularLocation>
        <location evidence="2">Membrane</location>
        <topology evidence="2">Multi-pass membrane protein</topology>
    </subcellularLocation>
</comment>
<dbReference type="PIRSF" id="PIRSF000847">
    <property type="entry name" value="Phos_ph_gly_syn"/>
    <property type="match status" value="1"/>
</dbReference>
<evidence type="ECO:0000256" key="16">
    <source>
        <dbReference type="ARBA" id="ARBA00048586"/>
    </source>
</evidence>
<name>A0ABT2TTH9_9FIRM</name>
<evidence type="ECO:0000256" key="13">
    <source>
        <dbReference type="ARBA" id="ARBA00023209"/>
    </source>
</evidence>
<feature type="transmembrane region" description="Helical" evidence="18">
    <location>
        <begin position="152"/>
        <end position="172"/>
    </location>
</feature>
<keyword evidence="20" id="KW-1185">Reference proteome</keyword>
<keyword evidence="13" id="KW-0594">Phospholipid biosynthesis</keyword>
<comment type="similarity">
    <text evidence="4 17">Belongs to the CDP-alcohol phosphatidyltransferase class-I family.</text>
</comment>
<keyword evidence="8 17" id="KW-0808">Transferase</keyword>
<keyword evidence="12 18" id="KW-0472">Membrane</keyword>
<protein>
    <recommendedName>
        <fullName evidence="6">CDP-diacylglycerol--glycerol-3-phosphate 3-phosphatidyltransferase</fullName>
        <ecNumber evidence="5">2.7.8.5</ecNumber>
    </recommendedName>
    <alternativeName>
        <fullName evidence="15">Phosphatidylglycerophosphate synthase</fullName>
    </alternativeName>
</protein>
<evidence type="ECO:0000256" key="15">
    <source>
        <dbReference type="ARBA" id="ARBA00033018"/>
    </source>
</evidence>
<dbReference type="InterPro" id="IPR043130">
    <property type="entry name" value="CDP-OH_PTrfase_TM_dom"/>
</dbReference>
<dbReference type="InterPro" id="IPR004570">
    <property type="entry name" value="Phosphatidylglycerol_P_synth"/>
</dbReference>
<evidence type="ECO:0000256" key="7">
    <source>
        <dbReference type="ARBA" id="ARBA00022516"/>
    </source>
</evidence>
<sequence length="201" mass="23248">MGERLKKDNILTIPNLMSLFRILLIPAIIWLYRRGDYKQAIAVVALSALTDVLDGKVARRFHMVSDVGKVLDPVADKLTQVSMIFCLSSRYQRLWVMILLFAVKEGIMLYWGYQTLKVRDQINSAKWYGKLSTVVLYLVMTVLFFWQEIPDGLAWFLIVSCAGIMLMSLVLYGRFYHGILKMHFLDTEVKQKDEKTISKTI</sequence>
<evidence type="ECO:0000256" key="1">
    <source>
        <dbReference type="ARBA" id="ARBA00003973"/>
    </source>
</evidence>
<evidence type="ECO:0000256" key="4">
    <source>
        <dbReference type="ARBA" id="ARBA00010441"/>
    </source>
</evidence>
<dbReference type="RefSeq" id="WP_262582758.1">
    <property type="nucleotide sequence ID" value="NZ_JAOQJL010000015.1"/>
</dbReference>
<evidence type="ECO:0000256" key="5">
    <source>
        <dbReference type="ARBA" id="ARBA00013170"/>
    </source>
</evidence>
<evidence type="ECO:0000256" key="17">
    <source>
        <dbReference type="RuleBase" id="RU003750"/>
    </source>
</evidence>
<dbReference type="EMBL" id="JAOQJL010000015">
    <property type="protein sequence ID" value="MCU6765535.1"/>
    <property type="molecule type" value="Genomic_DNA"/>
</dbReference>
<keyword evidence="14" id="KW-1208">Phospholipid metabolism</keyword>
<evidence type="ECO:0000256" key="10">
    <source>
        <dbReference type="ARBA" id="ARBA00022989"/>
    </source>
</evidence>
<comment type="pathway">
    <text evidence="3">Phospholipid metabolism; phosphatidylglycerol biosynthesis; phosphatidylglycerol from CDP-diacylglycerol: step 1/2.</text>
</comment>
<evidence type="ECO:0000256" key="6">
    <source>
        <dbReference type="ARBA" id="ARBA00014944"/>
    </source>
</evidence>
<dbReference type="PROSITE" id="PS00379">
    <property type="entry name" value="CDP_ALCOHOL_P_TRANSF"/>
    <property type="match status" value="1"/>
</dbReference>
<dbReference type="InterPro" id="IPR048254">
    <property type="entry name" value="CDP_ALCOHOL_P_TRANSF_CS"/>
</dbReference>
<comment type="catalytic activity">
    <reaction evidence="16">
        <text>a CDP-1,2-diacyl-sn-glycerol + sn-glycerol 3-phosphate = a 1,2-diacyl-sn-glycero-3-phospho-(1'-sn-glycero-3'-phosphate) + CMP + H(+)</text>
        <dbReference type="Rhea" id="RHEA:12593"/>
        <dbReference type="ChEBI" id="CHEBI:15378"/>
        <dbReference type="ChEBI" id="CHEBI:57597"/>
        <dbReference type="ChEBI" id="CHEBI:58332"/>
        <dbReference type="ChEBI" id="CHEBI:60110"/>
        <dbReference type="ChEBI" id="CHEBI:60377"/>
        <dbReference type="EC" id="2.7.8.5"/>
    </reaction>
</comment>
<dbReference type="PANTHER" id="PTHR14269">
    <property type="entry name" value="CDP-DIACYLGLYCEROL--GLYCEROL-3-PHOSPHATE 3-PHOSPHATIDYLTRANSFERASE-RELATED"/>
    <property type="match status" value="1"/>
</dbReference>
<comment type="caution">
    <text evidence="19">The sequence shown here is derived from an EMBL/GenBank/DDBJ whole genome shotgun (WGS) entry which is preliminary data.</text>
</comment>
<feature type="transmembrane region" description="Helical" evidence="18">
    <location>
        <begin position="94"/>
        <end position="113"/>
    </location>
</feature>